<organism evidence="4 5">
    <name type="scientific">Candidatus Megaera venefica</name>
    <dbReference type="NCBI Taxonomy" id="2055910"/>
    <lineage>
        <taxon>Bacteria</taxon>
        <taxon>Pseudomonadati</taxon>
        <taxon>Pseudomonadota</taxon>
        <taxon>Alphaproteobacteria</taxon>
        <taxon>Rickettsiales</taxon>
        <taxon>Rickettsiaceae</taxon>
        <taxon>Candidatus Megaera</taxon>
    </lineage>
</organism>
<dbReference type="SMART" id="SM00062">
    <property type="entry name" value="PBPb"/>
    <property type="match status" value="1"/>
</dbReference>
<evidence type="ECO:0000313" key="4">
    <source>
        <dbReference type="EMBL" id="MEA0971570.1"/>
    </source>
</evidence>
<dbReference type="InterPro" id="IPR001638">
    <property type="entry name" value="Solute-binding_3/MltF_N"/>
</dbReference>
<protein>
    <submittedName>
        <fullName evidence="4">Transporter substrate-binding domain-containing protein</fullName>
    </submittedName>
</protein>
<reference evidence="4 5" key="1">
    <citation type="submission" date="2023-03" db="EMBL/GenBank/DDBJ databases">
        <title>Host association and intracellularity evolved multiple times independently in the Rickettsiales.</title>
        <authorList>
            <person name="Castelli M."/>
            <person name="Nardi T."/>
            <person name="Gammuto L."/>
            <person name="Bellinzona G."/>
            <person name="Sabaneyeva E."/>
            <person name="Potekhin A."/>
            <person name="Serra V."/>
            <person name="Petroni G."/>
            <person name="Sassera D."/>
        </authorList>
    </citation>
    <scope>NUCLEOTIDE SEQUENCE [LARGE SCALE GENOMIC DNA]</scope>
    <source>
        <strain evidence="4 5">Sr 2-6</strain>
    </source>
</reference>
<dbReference type="EMBL" id="JARJFB010000178">
    <property type="protein sequence ID" value="MEA0971570.1"/>
    <property type="molecule type" value="Genomic_DNA"/>
</dbReference>
<dbReference type="PANTHER" id="PTHR35936">
    <property type="entry name" value="MEMBRANE-BOUND LYTIC MUREIN TRANSGLYCOSYLASE F"/>
    <property type="match status" value="1"/>
</dbReference>
<gene>
    <name evidence="4" type="ORF">Megvenef_01552</name>
</gene>
<dbReference type="PANTHER" id="PTHR35936:SF35">
    <property type="entry name" value="L-CYSTINE-BINDING PROTEIN TCYJ"/>
    <property type="match status" value="1"/>
</dbReference>
<keyword evidence="1 2" id="KW-0732">Signal</keyword>
<feature type="signal peptide" evidence="2">
    <location>
        <begin position="1"/>
        <end position="21"/>
    </location>
</feature>
<name>A0ABU5NEJ5_9RICK</name>
<proteinExistence type="predicted"/>
<evidence type="ECO:0000313" key="5">
    <source>
        <dbReference type="Proteomes" id="UP001291687"/>
    </source>
</evidence>
<dbReference type="SUPFAM" id="SSF53850">
    <property type="entry name" value="Periplasmic binding protein-like II"/>
    <property type="match status" value="1"/>
</dbReference>
<evidence type="ECO:0000259" key="3">
    <source>
        <dbReference type="SMART" id="SM00062"/>
    </source>
</evidence>
<evidence type="ECO:0000256" key="1">
    <source>
        <dbReference type="ARBA" id="ARBA00022729"/>
    </source>
</evidence>
<keyword evidence="5" id="KW-1185">Reference proteome</keyword>
<dbReference type="Proteomes" id="UP001291687">
    <property type="component" value="Unassembled WGS sequence"/>
</dbReference>
<evidence type="ECO:0000256" key="2">
    <source>
        <dbReference type="SAM" id="SignalP"/>
    </source>
</evidence>
<feature type="chain" id="PRO_5045568535" evidence="2">
    <location>
        <begin position="22"/>
        <end position="260"/>
    </location>
</feature>
<comment type="caution">
    <text evidence="4">The sequence shown here is derived from an EMBL/GenBank/DDBJ whole genome shotgun (WGS) entry which is preliminary data.</text>
</comment>
<dbReference type="RefSeq" id="WP_322777481.1">
    <property type="nucleotide sequence ID" value="NZ_JARJFB010000178.1"/>
</dbReference>
<dbReference type="Pfam" id="PF00497">
    <property type="entry name" value="SBP_bac_3"/>
    <property type="match status" value="1"/>
</dbReference>
<accession>A0ABU5NEJ5</accession>
<sequence>MKTIKLKLALIVLLAVTSVQAVEKERKSLVIAGDYWCPYNCNPESERQGFLVELARRALYIYGIDVEYRMMPWSQALEEVGSGKVDGIVGLSNPKGKKLASTELPLDYSLSVAFTRVDTDWTYDGISSLRGRKIGIIMDYLVDESINQYIGSNYTTNPGMFVVEDGANAVIESIANLMDNEIDVYIEDERVVKYYTQETGLAKSIRNAGKVTKEKLPIYIAFSANIPNIKKYIGYLEEGIASLKATGEYDELRAKYNMDQ</sequence>
<feature type="domain" description="Solute-binding protein family 3/N-terminal" evidence="3">
    <location>
        <begin position="27"/>
        <end position="259"/>
    </location>
</feature>
<dbReference type="Gene3D" id="3.40.190.10">
    <property type="entry name" value="Periplasmic binding protein-like II"/>
    <property type="match status" value="2"/>
</dbReference>